<keyword evidence="3" id="KW-0328">Glycosyltransferase</keyword>
<keyword evidence="2" id="KW-1003">Cell membrane</keyword>
<feature type="transmembrane region" description="Helical" evidence="8">
    <location>
        <begin position="82"/>
        <end position="103"/>
    </location>
</feature>
<evidence type="ECO:0000256" key="8">
    <source>
        <dbReference type="SAM" id="Phobius"/>
    </source>
</evidence>
<organism evidence="10 11">
    <name type="scientific">Candidatus Doudnabacteria bacterium RIFCSPHIGHO2_01_FULL_41_86</name>
    <dbReference type="NCBI Taxonomy" id="1817821"/>
    <lineage>
        <taxon>Bacteria</taxon>
        <taxon>Candidatus Doudnaibacteriota</taxon>
    </lineage>
</organism>
<dbReference type="PANTHER" id="PTHR33908">
    <property type="entry name" value="MANNOSYLTRANSFERASE YKCB-RELATED"/>
    <property type="match status" value="1"/>
</dbReference>
<keyword evidence="4" id="KW-0808">Transferase</keyword>
<protein>
    <recommendedName>
        <fullName evidence="9">Glycosyltransferase RgtA/B/C/D-like domain-containing protein</fullName>
    </recommendedName>
</protein>
<feature type="transmembrane region" description="Helical" evidence="8">
    <location>
        <begin position="327"/>
        <end position="345"/>
    </location>
</feature>
<comment type="subcellular location">
    <subcellularLocation>
        <location evidence="1">Cell membrane</location>
        <topology evidence="1">Multi-pass membrane protein</topology>
    </subcellularLocation>
</comment>
<evidence type="ECO:0000256" key="2">
    <source>
        <dbReference type="ARBA" id="ARBA00022475"/>
    </source>
</evidence>
<reference evidence="10 11" key="1">
    <citation type="journal article" date="2016" name="Nat. Commun.">
        <title>Thousands of microbial genomes shed light on interconnected biogeochemical processes in an aquifer system.</title>
        <authorList>
            <person name="Anantharaman K."/>
            <person name="Brown C.T."/>
            <person name="Hug L.A."/>
            <person name="Sharon I."/>
            <person name="Castelle C.J."/>
            <person name="Probst A.J."/>
            <person name="Thomas B.C."/>
            <person name="Singh A."/>
            <person name="Wilkins M.J."/>
            <person name="Karaoz U."/>
            <person name="Brodie E.L."/>
            <person name="Williams K.H."/>
            <person name="Hubbard S.S."/>
            <person name="Banfield J.F."/>
        </authorList>
    </citation>
    <scope>NUCLEOTIDE SEQUENCE [LARGE SCALE GENOMIC DNA]</scope>
</reference>
<feature type="transmembrane region" description="Helical" evidence="8">
    <location>
        <begin position="110"/>
        <end position="127"/>
    </location>
</feature>
<feature type="domain" description="Glycosyltransferase RgtA/B/C/D-like" evidence="9">
    <location>
        <begin position="65"/>
        <end position="207"/>
    </location>
</feature>
<dbReference type="EMBL" id="MFEH01000001">
    <property type="protein sequence ID" value="OGE74167.1"/>
    <property type="molecule type" value="Genomic_DNA"/>
</dbReference>
<evidence type="ECO:0000313" key="11">
    <source>
        <dbReference type="Proteomes" id="UP000177610"/>
    </source>
</evidence>
<evidence type="ECO:0000256" key="7">
    <source>
        <dbReference type="ARBA" id="ARBA00023136"/>
    </source>
</evidence>
<comment type="caution">
    <text evidence="10">The sequence shown here is derived from an EMBL/GenBank/DDBJ whole genome shotgun (WGS) entry which is preliminary data.</text>
</comment>
<evidence type="ECO:0000256" key="5">
    <source>
        <dbReference type="ARBA" id="ARBA00022692"/>
    </source>
</evidence>
<sequence>MKKFLKDNWILLLIAALAVFFRYWQITSLPGGLFPDEAANGLDVNNILKGEIQPFYERGNGREALFFYFLAAVVEFFGRGAWQHHVISAGFSVATVIATYFLAKRMFGKNVALLSSFFMAVSSYAVIVSRTAFRANTVPLMATLTLFFLVKFFQAEDKKTKYWSAAASGLFFALGFYTYISFRMMVPLLVGFGALLFLAKRSNWKEVFRVYTKYKLVFAGAFILGISWIANYFYQHPGSFVGRAGHVSIFNKDLNNGNILGTFFDVFIKTMVGFFTEGDLNWRHNVSGQPFLSPYISPFFAVGLILFTIAMFVLLKQVWEQKLKAETVYMALCGTWFWFMLAPEVTTAEGIPHGLRLIGVIPVVFIISAWGIYWVWKKLTVNHHGWPKYYFATLFLSIVAVFNFYLYFVVAAGSPEYYYSFRSDLTSVSEYLNQRNLKDRTYLSLDKFSVQTVDYLTTEKNQPFILVDPAHTYEVKLKKGDQVVFTMSTIYDRIKFTEFHPNAQLVGEYFNQFNELIMLVYEQK</sequence>
<gene>
    <name evidence="10" type="ORF">A2717_01295</name>
</gene>
<dbReference type="AlphaFoldDB" id="A0A1F5N933"/>
<dbReference type="PANTHER" id="PTHR33908:SF3">
    <property type="entry name" value="UNDECAPRENYL PHOSPHATE-ALPHA-4-AMINO-4-DEOXY-L-ARABINOSE ARABINOSYL TRANSFERASE"/>
    <property type="match status" value="1"/>
</dbReference>
<evidence type="ECO:0000256" key="4">
    <source>
        <dbReference type="ARBA" id="ARBA00022679"/>
    </source>
</evidence>
<dbReference type="InterPro" id="IPR038731">
    <property type="entry name" value="RgtA/B/C-like"/>
</dbReference>
<feature type="transmembrane region" description="Helical" evidence="8">
    <location>
        <begin position="357"/>
        <end position="376"/>
    </location>
</feature>
<dbReference type="GO" id="GO:0005886">
    <property type="term" value="C:plasma membrane"/>
    <property type="evidence" value="ECO:0007669"/>
    <property type="project" value="UniProtKB-SubCell"/>
</dbReference>
<dbReference type="InterPro" id="IPR050297">
    <property type="entry name" value="LipidA_mod_glycosyltrf_83"/>
</dbReference>
<evidence type="ECO:0000256" key="3">
    <source>
        <dbReference type="ARBA" id="ARBA00022676"/>
    </source>
</evidence>
<feature type="transmembrane region" description="Helical" evidence="8">
    <location>
        <begin position="133"/>
        <end position="150"/>
    </location>
</feature>
<dbReference type="GO" id="GO:0016763">
    <property type="term" value="F:pentosyltransferase activity"/>
    <property type="evidence" value="ECO:0007669"/>
    <property type="project" value="TreeGrafter"/>
</dbReference>
<evidence type="ECO:0000256" key="1">
    <source>
        <dbReference type="ARBA" id="ARBA00004651"/>
    </source>
</evidence>
<feature type="transmembrane region" description="Helical" evidence="8">
    <location>
        <begin position="9"/>
        <end position="26"/>
    </location>
</feature>
<accession>A0A1F5N933</accession>
<keyword evidence="6 8" id="KW-1133">Transmembrane helix</keyword>
<dbReference type="Proteomes" id="UP000177610">
    <property type="component" value="Unassembled WGS sequence"/>
</dbReference>
<feature type="transmembrane region" description="Helical" evidence="8">
    <location>
        <begin position="388"/>
        <end position="408"/>
    </location>
</feature>
<name>A0A1F5N933_9BACT</name>
<feature type="transmembrane region" description="Helical" evidence="8">
    <location>
        <begin position="295"/>
        <end position="315"/>
    </location>
</feature>
<evidence type="ECO:0000256" key="6">
    <source>
        <dbReference type="ARBA" id="ARBA00022989"/>
    </source>
</evidence>
<feature type="transmembrane region" description="Helical" evidence="8">
    <location>
        <begin position="216"/>
        <end position="234"/>
    </location>
</feature>
<proteinExistence type="predicted"/>
<evidence type="ECO:0000259" key="9">
    <source>
        <dbReference type="Pfam" id="PF13231"/>
    </source>
</evidence>
<keyword evidence="7 8" id="KW-0472">Membrane</keyword>
<evidence type="ECO:0000313" key="10">
    <source>
        <dbReference type="EMBL" id="OGE74167.1"/>
    </source>
</evidence>
<dbReference type="GO" id="GO:0009103">
    <property type="term" value="P:lipopolysaccharide biosynthetic process"/>
    <property type="evidence" value="ECO:0007669"/>
    <property type="project" value="UniProtKB-ARBA"/>
</dbReference>
<dbReference type="GO" id="GO:0010041">
    <property type="term" value="P:response to iron(III) ion"/>
    <property type="evidence" value="ECO:0007669"/>
    <property type="project" value="TreeGrafter"/>
</dbReference>
<dbReference type="STRING" id="1817821.A2717_01295"/>
<dbReference type="Pfam" id="PF13231">
    <property type="entry name" value="PMT_2"/>
    <property type="match status" value="1"/>
</dbReference>
<keyword evidence="5 8" id="KW-0812">Transmembrane</keyword>